<protein>
    <recommendedName>
        <fullName evidence="3 9">Arginase</fullName>
        <ecNumber evidence="2 9">3.5.3.1</ecNumber>
    </recommendedName>
</protein>
<keyword evidence="7 10" id="KW-0464">Manganese</keyword>
<feature type="binding site" evidence="10">
    <location>
        <position position="121"/>
    </location>
    <ligand>
        <name>Mn(2+)</name>
        <dbReference type="ChEBI" id="CHEBI:29035"/>
        <label>1</label>
    </ligand>
</feature>
<dbReference type="OrthoDB" id="9788689at2"/>
<keyword evidence="5 10" id="KW-0479">Metal-binding</keyword>
<comment type="catalytic activity">
    <reaction evidence="8 13">
        <text>L-arginine + H2O = urea + L-ornithine</text>
        <dbReference type="Rhea" id="RHEA:20569"/>
        <dbReference type="ChEBI" id="CHEBI:15377"/>
        <dbReference type="ChEBI" id="CHEBI:16199"/>
        <dbReference type="ChEBI" id="CHEBI:32682"/>
        <dbReference type="ChEBI" id="CHEBI:46911"/>
        <dbReference type="EC" id="3.5.3.1"/>
    </reaction>
</comment>
<organism evidence="14 15">
    <name type="scientific">Hwanghaeella grinnelliae</name>
    <dbReference type="NCBI Taxonomy" id="2500179"/>
    <lineage>
        <taxon>Bacteria</taxon>
        <taxon>Pseudomonadati</taxon>
        <taxon>Pseudomonadota</taxon>
        <taxon>Alphaproteobacteria</taxon>
        <taxon>Rhodospirillales</taxon>
        <taxon>Rhodospirillaceae</taxon>
        <taxon>Hwanghaeella</taxon>
    </lineage>
</organism>
<evidence type="ECO:0000256" key="7">
    <source>
        <dbReference type="ARBA" id="ARBA00023211"/>
    </source>
</evidence>
<gene>
    <name evidence="14" type="primary">rocF</name>
    <name evidence="14" type="ORF">EOI86_10530</name>
</gene>
<dbReference type="PROSITE" id="PS51409">
    <property type="entry name" value="ARGINASE_2"/>
    <property type="match status" value="1"/>
</dbReference>
<evidence type="ECO:0000256" key="9">
    <source>
        <dbReference type="NCBIfam" id="TIGR01229"/>
    </source>
</evidence>
<dbReference type="EC" id="3.5.3.1" evidence="2 9"/>
<dbReference type="UniPathway" id="UPA00158">
    <property type="reaction ID" value="UER00270"/>
</dbReference>
<evidence type="ECO:0000256" key="6">
    <source>
        <dbReference type="ARBA" id="ARBA00022801"/>
    </source>
</evidence>
<evidence type="ECO:0000313" key="15">
    <source>
        <dbReference type="Proteomes" id="UP000287447"/>
    </source>
</evidence>
<dbReference type="NCBIfam" id="TIGR01229">
    <property type="entry name" value="rocF_arginase"/>
    <property type="match status" value="1"/>
</dbReference>
<evidence type="ECO:0000256" key="4">
    <source>
        <dbReference type="ARBA" id="ARBA00022503"/>
    </source>
</evidence>
<dbReference type="InterPro" id="IPR014033">
    <property type="entry name" value="Arginase"/>
</dbReference>
<evidence type="ECO:0000313" key="14">
    <source>
        <dbReference type="EMBL" id="RVU39849.1"/>
    </source>
</evidence>
<comment type="cofactor">
    <cofactor evidence="10 13">
        <name>Mn(2+)</name>
        <dbReference type="ChEBI" id="CHEBI:29035"/>
    </cofactor>
    <text evidence="10 13">Binds 2 manganese ions per subunit.</text>
</comment>
<proteinExistence type="inferred from homology"/>
<feature type="binding site" evidence="10">
    <location>
        <position position="225"/>
    </location>
    <ligand>
        <name>Mn(2+)</name>
        <dbReference type="ChEBI" id="CHEBI:29035"/>
        <label>1</label>
    </ligand>
</feature>
<keyword evidence="6 12" id="KW-0378">Hydrolase</keyword>
<comment type="similarity">
    <text evidence="11 12">Belongs to the arginase family.</text>
</comment>
<dbReference type="InterPro" id="IPR023696">
    <property type="entry name" value="Ureohydrolase_dom_sf"/>
</dbReference>
<dbReference type="AlphaFoldDB" id="A0A437QZA8"/>
<dbReference type="InterPro" id="IPR020855">
    <property type="entry name" value="Ureohydrolase_Mn_BS"/>
</dbReference>
<feature type="binding site" evidence="10">
    <location>
        <position position="125"/>
    </location>
    <ligand>
        <name>Mn(2+)</name>
        <dbReference type="ChEBI" id="CHEBI:29035"/>
        <label>1</label>
    </ligand>
</feature>
<evidence type="ECO:0000256" key="3">
    <source>
        <dbReference type="ARBA" id="ARBA00018123"/>
    </source>
</evidence>
<feature type="binding site" evidence="10">
    <location>
        <position position="227"/>
    </location>
    <ligand>
        <name>Mn(2+)</name>
        <dbReference type="ChEBI" id="CHEBI:29035"/>
        <label>1</label>
    </ligand>
</feature>
<reference evidence="15" key="1">
    <citation type="submission" date="2019-01" db="EMBL/GenBank/DDBJ databases">
        <title>Gri0909 isolated from a small marine red alga.</title>
        <authorList>
            <person name="Kim J."/>
            <person name="Jeong S.E."/>
            <person name="Jeon C.O."/>
        </authorList>
    </citation>
    <scope>NUCLEOTIDE SEQUENCE [LARGE SCALE GENOMIC DNA]</scope>
    <source>
        <strain evidence="15">Gri0909</strain>
    </source>
</reference>
<dbReference type="GO" id="GO:0000050">
    <property type="term" value="P:urea cycle"/>
    <property type="evidence" value="ECO:0007669"/>
    <property type="project" value="UniProtKB-UniPathway"/>
</dbReference>
<dbReference type="SUPFAM" id="SSF52768">
    <property type="entry name" value="Arginase/deacetylase"/>
    <property type="match status" value="1"/>
</dbReference>
<dbReference type="FunFam" id="3.40.800.10:FF:000012">
    <property type="entry name" value="Arginase"/>
    <property type="match status" value="1"/>
</dbReference>
<evidence type="ECO:0000256" key="13">
    <source>
        <dbReference type="RuleBase" id="RU361159"/>
    </source>
</evidence>
<evidence type="ECO:0000256" key="8">
    <source>
        <dbReference type="ARBA" id="ARBA00047391"/>
    </source>
</evidence>
<evidence type="ECO:0000256" key="2">
    <source>
        <dbReference type="ARBA" id="ARBA00012168"/>
    </source>
</evidence>
<dbReference type="EMBL" id="SADE01000001">
    <property type="protein sequence ID" value="RVU39849.1"/>
    <property type="molecule type" value="Genomic_DNA"/>
</dbReference>
<dbReference type="Proteomes" id="UP000287447">
    <property type="component" value="Unassembled WGS sequence"/>
</dbReference>
<dbReference type="Pfam" id="PF00491">
    <property type="entry name" value="Arginase"/>
    <property type="match status" value="1"/>
</dbReference>
<dbReference type="PIRSF" id="PIRSF036979">
    <property type="entry name" value="Arginase"/>
    <property type="match status" value="1"/>
</dbReference>
<keyword evidence="15" id="KW-1185">Reference proteome</keyword>
<accession>A0A437QZA8</accession>
<dbReference type="CDD" id="cd09989">
    <property type="entry name" value="Arginase"/>
    <property type="match status" value="1"/>
</dbReference>
<comment type="caution">
    <text evidence="14">The sequence shown here is derived from an EMBL/GenBank/DDBJ whole genome shotgun (WGS) entry which is preliminary data.</text>
</comment>
<dbReference type="PANTHER" id="PTHR43782:SF3">
    <property type="entry name" value="ARGINASE"/>
    <property type="match status" value="1"/>
</dbReference>
<comment type="pathway">
    <text evidence="1">Nitrogen metabolism; urea cycle; L-ornithine and urea from L-arginine: step 1/1.</text>
</comment>
<dbReference type="GO" id="GO:0006525">
    <property type="term" value="P:arginine metabolic process"/>
    <property type="evidence" value="ECO:0007669"/>
    <property type="project" value="UniProtKB-KW"/>
</dbReference>
<dbReference type="PROSITE" id="PS01053">
    <property type="entry name" value="ARGINASE_1"/>
    <property type="match status" value="1"/>
</dbReference>
<evidence type="ECO:0000256" key="11">
    <source>
        <dbReference type="PROSITE-ProRule" id="PRU00742"/>
    </source>
</evidence>
<keyword evidence="4 13" id="KW-0056">Arginine metabolism</keyword>
<feature type="binding site" evidence="10">
    <location>
        <position position="123"/>
    </location>
    <ligand>
        <name>Mn(2+)</name>
        <dbReference type="ChEBI" id="CHEBI:29035"/>
        <label>1</label>
    </ligand>
</feature>
<dbReference type="GO" id="GO:0004053">
    <property type="term" value="F:arginase activity"/>
    <property type="evidence" value="ECO:0007669"/>
    <property type="project" value="UniProtKB-UniRule"/>
</dbReference>
<dbReference type="GO" id="GO:0030145">
    <property type="term" value="F:manganese ion binding"/>
    <property type="evidence" value="ECO:0007669"/>
    <property type="project" value="TreeGrafter"/>
</dbReference>
<dbReference type="Gene3D" id="3.40.800.10">
    <property type="entry name" value="Ureohydrolase domain"/>
    <property type="match status" value="1"/>
</dbReference>
<dbReference type="GO" id="GO:0005737">
    <property type="term" value="C:cytoplasm"/>
    <property type="evidence" value="ECO:0007669"/>
    <property type="project" value="TreeGrafter"/>
</dbReference>
<dbReference type="PRINTS" id="PR00116">
    <property type="entry name" value="ARGINASE"/>
</dbReference>
<evidence type="ECO:0000256" key="12">
    <source>
        <dbReference type="RuleBase" id="RU003684"/>
    </source>
</evidence>
<feature type="binding site" evidence="10">
    <location>
        <position position="94"/>
    </location>
    <ligand>
        <name>Mn(2+)</name>
        <dbReference type="ChEBI" id="CHEBI:29035"/>
        <label>1</label>
    </ligand>
</feature>
<dbReference type="InterPro" id="IPR006035">
    <property type="entry name" value="Ureohydrolase"/>
</dbReference>
<dbReference type="PANTHER" id="PTHR43782">
    <property type="entry name" value="ARGINASE"/>
    <property type="match status" value="1"/>
</dbReference>
<evidence type="ECO:0000256" key="10">
    <source>
        <dbReference type="PIRSR" id="PIRSR036979-1"/>
    </source>
</evidence>
<name>A0A437QZA8_9PROT</name>
<evidence type="ECO:0000256" key="5">
    <source>
        <dbReference type="ARBA" id="ARBA00022723"/>
    </source>
</evidence>
<evidence type="ECO:0000256" key="1">
    <source>
        <dbReference type="ARBA" id="ARBA00005098"/>
    </source>
</evidence>
<sequence>MPAQSVSEIVLLGLPIQSGTQLRGCSMGPSALRTAGLAEALMEQGHTVEDAGDVSIAPQSDRTMEVAAWAKAADAKAFEVSQGKRFPIFMGGDHSMALGTINAMARRARDQERDLIVLWLDAHSDYNTPETTPSGNIHGMPVAGLCGEPGMDFIFEGMDRVGVMPADFQLFGIRSVDRIERQLLARRGVSVMDMRLIDEKGVSHLVGGILEDVKRRNAMLHVSLDVDFLDPSIAPAVGTTVPGGATYREAHLIMEMLSDSELVTSMDLAELNPFLDERGKTSLLLVDLVTSLFGKKIIDRAPQDVNRMQGPDWNSGV</sequence>